<dbReference type="GO" id="GO:0015074">
    <property type="term" value="P:DNA integration"/>
    <property type="evidence" value="ECO:0007669"/>
    <property type="project" value="InterPro"/>
</dbReference>
<proteinExistence type="inferred from homology"/>
<comment type="caution">
    <text evidence="5">The sequence shown here is derived from an EMBL/GenBank/DDBJ whole genome shotgun (WGS) entry which is preliminary data.</text>
</comment>
<protein>
    <recommendedName>
        <fullName evidence="4">Tyr recombinase domain-containing protein</fullName>
    </recommendedName>
</protein>
<dbReference type="GO" id="GO:0006310">
    <property type="term" value="P:DNA recombination"/>
    <property type="evidence" value="ECO:0007669"/>
    <property type="project" value="UniProtKB-KW"/>
</dbReference>
<organism evidence="5 6">
    <name type="scientific">Enterocloster clostridioformis</name>
    <dbReference type="NCBI Taxonomy" id="1531"/>
    <lineage>
        <taxon>Bacteria</taxon>
        <taxon>Bacillati</taxon>
        <taxon>Bacillota</taxon>
        <taxon>Clostridia</taxon>
        <taxon>Lachnospirales</taxon>
        <taxon>Lachnospiraceae</taxon>
        <taxon>Enterocloster</taxon>
    </lineage>
</organism>
<comment type="similarity">
    <text evidence="1">Belongs to the 'phage' integrase family.</text>
</comment>
<dbReference type="PROSITE" id="PS51898">
    <property type="entry name" value="TYR_RECOMBINASE"/>
    <property type="match status" value="1"/>
</dbReference>
<evidence type="ECO:0000256" key="2">
    <source>
        <dbReference type="ARBA" id="ARBA00023125"/>
    </source>
</evidence>
<reference evidence="5 6" key="1">
    <citation type="submission" date="2019-06" db="EMBL/GenBank/DDBJ databases">
        <title>Draft genome sequence of [Clostridium] clostridioforme NBRC 113352.</title>
        <authorList>
            <person name="Miura T."/>
            <person name="Furukawa M."/>
            <person name="Shimamura M."/>
            <person name="Ohyama Y."/>
            <person name="Yamazoe A."/>
            <person name="Kawasaki H."/>
        </authorList>
    </citation>
    <scope>NUCLEOTIDE SEQUENCE [LARGE SCALE GENOMIC DNA]</scope>
    <source>
        <strain evidence="5 6">NBRC 113352</strain>
    </source>
</reference>
<dbReference type="EMBL" id="BJLB01000001">
    <property type="protein sequence ID" value="GEA37557.1"/>
    <property type="molecule type" value="Genomic_DNA"/>
</dbReference>
<name>A0A829W5I5_9FIRM</name>
<dbReference type="RefSeq" id="WP_002588889.1">
    <property type="nucleotide sequence ID" value="NZ_BJLB01000001.1"/>
</dbReference>
<dbReference type="Proteomes" id="UP000315200">
    <property type="component" value="Unassembled WGS sequence"/>
</dbReference>
<feature type="domain" description="Tyr recombinase" evidence="4">
    <location>
        <begin position="56"/>
        <end position="254"/>
    </location>
</feature>
<dbReference type="InterPro" id="IPR011010">
    <property type="entry name" value="DNA_brk_join_enz"/>
</dbReference>
<accession>A0A829W5I5</accession>
<evidence type="ECO:0000259" key="4">
    <source>
        <dbReference type="PROSITE" id="PS51898"/>
    </source>
</evidence>
<dbReference type="InterPro" id="IPR013762">
    <property type="entry name" value="Integrase-like_cat_sf"/>
</dbReference>
<dbReference type="AlphaFoldDB" id="A0A829W5I5"/>
<dbReference type="PANTHER" id="PTHR30349:SF41">
    <property type="entry name" value="INTEGRASE_RECOMBINASE PROTEIN MJ0367-RELATED"/>
    <property type="match status" value="1"/>
</dbReference>
<dbReference type="InterPro" id="IPR050090">
    <property type="entry name" value="Tyrosine_recombinase_XerCD"/>
</dbReference>
<gene>
    <name evidence="5" type="ORF">Ccl03g_32700</name>
</gene>
<dbReference type="InterPro" id="IPR002104">
    <property type="entry name" value="Integrase_catalytic"/>
</dbReference>
<dbReference type="GO" id="GO:0003677">
    <property type="term" value="F:DNA binding"/>
    <property type="evidence" value="ECO:0007669"/>
    <property type="project" value="UniProtKB-KW"/>
</dbReference>
<dbReference type="SUPFAM" id="SSF56349">
    <property type="entry name" value="DNA breaking-rejoining enzymes"/>
    <property type="match status" value="1"/>
</dbReference>
<evidence type="ECO:0000313" key="5">
    <source>
        <dbReference type="EMBL" id="GEA37557.1"/>
    </source>
</evidence>
<keyword evidence="2" id="KW-0238">DNA-binding</keyword>
<dbReference type="PANTHER" id="PTHR30349">
    <property type="entry name" value="PHAGE INTEGRASE-RELATED"/>
    <property type="match status" value="1"/>
</dbReference>
<evidence type="ECO:0000313" key="6">
    <source>
        <dbReference type="Proteomes" id="UP000315200"/>
    </source>
</evidence>
<evidence type="ECO:0000256" key="1">
    <source>
        <dbReference type="ARBA" id="ARBA00008857"/>
    </source>
</evidence>
<dbReference type="Gene3D" id="1.10.443.10">
    <property type="entry name" value="Intergrase catalytic core"/>
    <property type="match status" value="1"/>
</dbReference>
<sequence length="272" mass="31714">MAQAALEDNHKADIIKLPVEYQEEVVNIESEHRKTKKASAMECLYNDEEIIAVRNVFKKYLDEAKTFAQERAARRNLTMYICAIEIGLRGGDFCSLKWSDICNPDWTFNQSAEFIPQKTSKCGKKVNLIWGSNFEVVMREWLIWKNTYIGEQKLDNYIFTAQKPHKDRVTGEKRIHVDPKAWYKIVEAARKEAGIMHKIGTHGLRKTMVHQYIMLSDDKSLATEDMSDYLGHVDQRTTRRYSCIQRENIKKTKQRMVCLTEGLYGKIEEGHK</sequence>
<keyword evidence="3" id="KW-0233">DNA recombination</keyword>
<evidence type="ECO:0000256" key="3">
    <source>
        <dbReference type="ARBA" id="ARBA00023172"/>
    </source>
</evidence>
<dbReference type="Pfam" id="PF00589">
    <property type="entry name" value="Phage_integrase"/>
    <property type="match status" value="1"/>
</dbReference>